<protein>
    <submittedName>
        <fullName evidence="5">Sugar ABC transporter permease</fullName>
    </submittedName>
</protein>
<dbReference type="HOGENOM" id="CLU_021021_2_0_5"/>
<comment type="similarity">
    <text evidence="2">Belongs to the bacterial solute-binding protein 1 family.</text>
</comment>
<feature type="chain" id="PRO_5002295069" evidence="4">
    <location>
        <begin position="25"/>
        <end position="527"/>
    </location>
</feature>
<feature type="signal peptide" evidence="4">
    <location>
        <begin position="1"/>
        <end position="24"/>
    </location>
</feature>
<dbReference type="PANTHER" id="PTHR43649">
    <property type="entry name" value="ARABINOSE-BINDING PROTEIN-RELATED"/>
    <property type="match status" value="1"/>
</dbReference>
<dbReference type="STRING" id="1486262.TM49_04520"/>
<evidence type="ECO:0000256" key="3">
    <source>
        <dbReference type="ARBA" id="ARBA00022764"/>
    </source>
</evidence>
<evidence type="ECO:0000256" key="2">
    <source>
        <dbReference type="ARBA" id="ARBA00008520"/>
    </source>
</evidence>
<dbReference type="PATRIC" id="fig|1486262.3.peg.924"/>
<dbReference type="SUPFAM" id="SSF53850">
    <property type="entry name" value="Periplasmic binding protein-like II"/>
    <property type="match status" value="1"/>
</dbReference>
<reference evidence="5 6" key="1">
    <citation type="journal article" date="2015" name="Genome Announc.">
        <title>Complete genome sequence of Martelella endophytica YC6887, which has antifungal activity associated with a halophyte.</title>
        <authorList>
            <person name="Khan A."/>
            <person name="Khan H."/>
            <person name="Chung E.J."/>
            <person name="Hossain M.T."/>
            <person name="Chung Y.R."/>
        </authorList>
    </citation>
    <scope>NUCLEOTIDE SEQUENCE [LARGE SCALE GENOMIC DNA]</scope>
    <source>
        <strain evidence="5">YC6887</strain>
    </source>
</reference>
<dbReference type="InterPro" id="IPR050490">
    <property type="entry name" value="Bact_solute-bd_prot1"/>
</dbReference>
<dbReference type="PANTHER" id="PTHR43649:SF17">
    <property type="entry name" value="ABC TRANSPORTER SOLUTE BINDING PROTEIN-SUGAR TRANSPORT"/>
    <property type="match status" value="1"/>
</dbReference>
<gene>
    <name evidence="5" type="ORF">TM49_04520</name>
</gene>
<comment type="subcellular location">
    <subcellularLocation>
        <location evidence="1">Periplasm</location>
    </subcellularLocation>
</comment>
<dbReference type="KEGG" id="mey:TM49_04520"/>
<dbReference type="Pfam" id="PF01547">
    <property type="entry name" value="SBP_bac_1"/>
    <property type="match status" value="1"/>
</dbReference>
<accession>A0A0D5LMX3</accession>
<evidence type="ECO:0000313" key="6">
    <source>
        <dbReference type="Proteomes" id="UP000032611"/>
    </source>
</evidence>
<dbReference type="EMBL" id="CP010803">
    <property type="protein sequence ID" value="AJY45122.1"/>
    <property type="molecule type" value="Genomic_DNA"/>
</dbReference>
<dbReference type="InterPro" id="IPR006059">
    <property type="entry name" value="SBP"/>
</dbReference>
<evidence type="ECO:0000256" key="4">
    <source>
        <dbReference type="SAM" id="SignalP"/>
    </source>
</evidence>
<proteinExistence type="inferred from homology"/>
<keyword evidence="6" id="KW-1185">Reference proteome</keyword>
<dbReference type="OrthoDB" id="9787283at2"/>
<dbReference type="GO" id="GO:0042597">
    <property type="term" value="C:periplasmic space"/>
    <property type="evidence" value="ECO:0007669"/>
    <property type="project" value="UniProtKB-SubCell"/>
</dbReference>
<organism evidence="5 6">
    <name type="scientific">Martelella endophytica</name>
    <dbReference type="NCBI Taxonomy" id="1486262"/>
    <lineage>
        <taxon>Bacteria</taxon>
        <taxon>Pseudomonadati</taxon>
        <taxon>Pseudomonadota</taxon>
        <taxon>Alphaproteobacteria</taxon>
        <taxon>Hyphomicrobiales</taxon>
        <taxon>Aurantimonadaceae</taxon>
        <taxon>Martelella</taxon>
    </lineage>
</organism>
<dbReference type="RefSeq" id="WP_082074617.1">
    <property type="nucleotide sequence ID" value="NZ_CP010803.1"/>
</dbReference>
<keyword evidence="3" id="KW-0574">Periplasm</keyword>
<evidence type="ECO:0000256" key="1">
    <source>
        <dbReference type="ARBA" id="ARBA00004418"/>
    </source>
</evidence>
<evidence type="ECO:0000313" key="5">
    <source>
        <dbReference type="EMBL" id="AJY45122.1"/>
    </source>
</evidence>
<dbReference type="Gene3D" id="3.40.190.10">
    <property type="entry name" value="Periplasmic binding protein-like II"/>
    <property type="match status" value="2"/>
</dbReference>
<name>A0A0D5LMX3_MAREN</name>
<dbReference type="AlphaFoldDB" id="A0A0D5LMX3"/>
<dbReference type="Proteomes" id="UP000032611">
    <property type="component" value="Chromosome"/>
</dbReference>
<sequence>MRKLILATTALSLGLGLGAITAHAEDTADSGLLQLPIVETPLELTIHMHHKRYTSYNENWPVEQAAREITNIYLKNATVGSNSDNSDEALNLLLASGKIPDIVAMAGIKPQVDKYGPEGAFLPLNDLIDEYAPDIKAFFDNHPEVRDAITSSDGNIYYIPYLPDGKYGRGYFIRYDWLNKLGLDVPQDVEALHEVLLAFRNGDPNGNGLKDEVPYFATQFNELIRLVTLWDGRSSGSDTQFDFYVKDGEIHHGFVENGYHEGISNLAQWYREGLIDPEIFTRGNNSRETLLGQNLGGMTHDWFASTAGFNDSLKDRIAGFDWGAMAPPASISGVRMEEHRRIPVKPDGWAMGYANKHPEETMKYFDFWFTPEGRDLANFGVEGQYWDMVDGHPQFKTEILTNGQPVNNQLYAVGAQLQARGYPQDYAYEEQWTNQTALDGIALYDEGNYLIDQFLGVSMNEQEQAVYDKYWPAVRTYMLEKQQAWILGSASVDDDWEGYLNQVDKMGYWKVIAAMQEAYDRQYKKSN</sequence>
<keyword evidence="4" id="KW-0732">Signal</keyword>